<proteinExistence type="predicted"/>
<dbReference type="EMBL" id="KN123358">
    <property type="protein sequence ID" value="KFO25387.1"/>
    <property type="molecule type" value="Genomic_DNA"/>
</dbReference>
<dbReference type="AlphaFoldDB" id="A0A091D2Z9"/>
<keyword evidence="2" id="KW-1185">Reference proteome</keyword>
<gene>
    <name evidence="1" type="ORF">H920_13148</name>
</gene>
<accession>A0A091D2Z9</accession>
<protein>
    <submittedName>
        <fullName evidence="1">Uncharacterized protein</fullName>
    </submittedName>
</protein>
<sequence>MAENRIPRYGLVASACSGQPMSSGLPFISPGGGTAERLLQRWRPHVHSEKCGPGPQTQEKSAQLHLRMCMALSNCRRPLTLDAILNLFSDNDAAEAFETGLTTPSTQRQQTWAALCLLQSGL</sequence>
<name>A0A091D2Z9_FUKDA</name>
<organism evidence="1 2">
    <name type="scientific">Fukomys damarensis</name>
    <name type="common">Damaraland mole rat</name>
    <name type="synonym">Cryptomys damarensis</name>
    <dbReference type="NCBI Taxonomy" id="885580"/>
    <lineage>
        <taxon>Eukaryota</taxon>
        <taxon>Metazoa</taxon>
        <taxon>Chordata</taxon>
        <taxon>Craniata</taxon>
        <taxon>Vertebrata</taxon>
        <taxon>Euteleostomi</taxon>
        <taxon>Mammalia</taxon>
        <taxon>Eutheria</taxon>
        <taxon>Euarchontoglires</taxon>
        <taxon>Glires</taxon>
        <taxon>Rodentia</taxon>
        <taxon>Hystricomorpha</taxon>
        <taxon>Bathyergidae</taxon>
        <taxon>Fukomys</taxon>
    </lineage>
</organism>
<reference evidence="1 2" key="1">
    <citation type="submission" date="2013-11" db="EMBL/GenBank/DDBJ databases">
        <title>The Damaraland mole rat (Fukomys damarensis) genome and evolution of African mole rats.</title>
        <authorList>
            <person name="Gladyshev V.N."/>
            <person name="Fang X."/>
        </authorList>
    </citation>
    <scope>NUCLEOTIDE SEQUENCE [LARGE SCALE GENOMIC DNA]</scope>
    <source>
        <tissue evidence="1">Liver</tissue>
    </source>
</reference>
<evidence type="ECO:0000313" key="2">
    <source>
        <dbReference type="Proteomes" id="UP000028990"/>
    </source>
</evidence>
<evidence type="ECO:0000313" key="1">
    <source>
        <dbReference type="EMBL" id="KFO25387.1"/>
    </source>
</evidence>
<dbReference type="Proteomes" id="UP000028990">
    <property type="component" value="Unassembled WGS sequence"/>
</dbReference>